<comment type="similarity">
    <text evidence="1">Belongs to the 5'-AMP-activated protein kinase beta subunit family.</text>
</comment>
<dbReference type="InterPro" id="IPR014756">
    <property type="entry name" value="Ig_E-set"/>
</dbReference>
<dbReference type="GO" id="GO:0005634">
    <property type="term" value="C:nucleus"/>
    <property type="evidence" value="ECO:0007669"/>
    <property type="project" value="TreeGrafter"/>
</dbReference>
<accession>A0A9P5YJC6</accession>
<feature type="non-terminal residue" evidence="3">
    <location>
        <position position="86"/>
    </location>
</feature>
<feature type="domain" description="AMP-activated protein kinase glycogen-binding" evidence="2">
    <location>
        <begin position="6"/>
        <end position="83"/>
    </location>
</feature>
<protein>
    <submittedName>
        <fullName evidence="3">Carbohydrate-binding module family 48 protein</fullName>
    </submittedName>
</protein>
<evidence type="ECO:0000256" key="1">
    <source>
        <dbReference type="ARBA" id="ARBA00010926"/>
    </source>
</evidence>
<dbReference type="GO" id="GO:0005737">
    <property type="term" value="C:cytoplasm"/>
    <property type="evidence" value="ECO:0007669"/>
    <property type="project" value="TreeGrafter"/>
</dbReference>
<sequence length="86" mass="9722">MADKHEVVFQWPHSEPNTVIVTGTFDDWAKEIHLEKDTTGFRGSVRIGWNEKIAYKFIVDGEWMVLEGEPTEADGAGNINNIYTAP</sequence>
<comment type="caution">
    <text evidence="3">The sequence shown here is derived from an EMBL/GenBank/DDBJ whole genome shotgun (WGS) entry which is preliminary data.</text>
</comment>
<dbReference type="Pfam" id="PF16561">
    <property type="entry name" value="AMPK1_CBM"/>
    <property type="match status" value="1"/>
</dbReference>
<evidence type="ECO:0000313" key="4">
    <source>
        <dbReference type="Proteomes" id="UP000807353"/>
    </source>
</evidence>
<organism evidence="3 4">
    <name type="scientific">Collybia nuda</name>
    <dbReference type="NCBI Taxonomy" id="64659"/>
    <lineage>
        <taxon>Eukaryota</taxon>
        <taxon>Fungi</taxon>
        <taxon>Dikarya</taxon>
        <taxon>Basidiomycota</taxon>
        <taxon>Agaricomycotina</taxon>
        <taxon>Agaricomycetes</taxon>
        <taxon>Agaricomycetidae</taxon>
        <taxon>Agaricales</taxon>
        <taxon>Tricholomatineae</taxon>
        <taxon>Clitocybaceae</taxon>
        <taxon>Collybia</taxon>
    </lineage>
</organism>
<dbReference type="EMBL" id="MU150231">
    <property type="protein sequence ID" value="KAF9468901.1"/>
    <property type="molecule type" value="Genomic_DNA"/>
</dbReference>
<dbReference type="InterPro" id="IPR013783">
    <property type="entry name" value="Ig-like_fold"/>
</dbReference>
<dbReference type="GO" id="GO:0031588">
    <property type="term" value="C:nucleotide-activated protein kinase complex"/>
    <property type="evidence" value="ECO:0007669"/>
    <property type="project" value="TreeGrafter"/>
</dbReference>
<evidence type="ECO:0000313" key="3">
    <source>
        <dbReference type="EMBL" id="KAF9468901.1"/>
    </source>
</evidence>
<dbReference type="OrthoDB" id="5873279at2759"/>
<dbReference type="SUPFAM" id="SSF81296">
    <property type="entry name" value="E set domains"/>
    <property type="match status" value="1"/>
</dbReference>
<proteinExistence type="inferred from homology"/>
<reference evidence="3" key="1">
    <citation type="submission" date="2020-11" db="EMBL/GenBank/DDBJ databases">
        <authorList>
            <consortium name="DOE Joint Genome Institute"/>
            <person name="Ahrendt S."/>
            <person name="Riley R."/>
            <person name="Andreopoulos W."/>
            <person name="Labutti K."/>
            <person name="Pangilinan J."/>
            <person name="Ruiz-Duenas F.J."/>
            <person name="Barrasa J.M."/>
            <person name="Sanchez-Garcia M."/>
            <person name="Camarero S."/>
            <person name="Miyauchi S."/>
            <person name="Serrano A."/>
            <person name="Linde D."/>
            <person name="Babiker R."/>
            <person name="Drula E."/>
            <person name="Ayuso-Fernandez I."/>
            <person name="Pacheco R."/>
            <person name="Padilla G."/>
            <person name="Ferreira P."/>
            <person name="Barriuso J."/>
            <person name="Kellner H."/>
            <person name="Castanera R."/>
            <person name="Alfaro M."/>
            <person name="Ramirez L."/>
            <person name="Pisabarro A.G."/>
            <person name="Kuo A."/>
            <person name="Tritt A."/>
            <person name="Lipzen A."/>
            <person name="He G."/>
            <person name="Yan M."/>
            <person name="Ng V."/>
            <person name="Cullen D."/>
            <person name="Martin F."/>
            <person name="Rosso M.-N."/>
            <person name="Henrissat B."/>
            <person name="Hibbett D."/>
            <person name="Martinez A.T."/>
            <person name="Grigoriev I.V."/>
        </authorList>
    </citation>
    <scope>NUCLEOTIDE SEQUENCE</scope>
    <source>
        <strain evidence="3">CBS 247.69</strain>
    </source>
</reference>
<dbReference type="GO" id="GO:0007165">
    <property type="term" value="P:signal transduction"/>
    <property type="evidence" value="ECO:0007669"/>
    <property type="project" value="TreeGrafter"/>
</dbReference>
<dbReference type="GO" id="GO:0019901">
    <property type="term" value="F:protein kinase binding"/>
    <property type="evidence" value="ECO:0007669"/>
    <property type="project" value="TreeGrafter"/>
</dbReference>
<dbReference type="AlphaFoldDB" id="A0A9P5YJC6"/>
<keyword evidence="4" id="KW-1185">Reference proteome</keyword>
<evidence type="ECO:0000259" key="2">
    <source>
        <dbReference type="Pfam" id="PF16561"/>
    </source>
</evidence>
<dbReference type="CDD" id="cd02859">
    <property type="entry name" value="E_set_AMPKbeta_like_N"/>
    <property type="match status" value="1"/>
</dbReference>
<dbReference type="Gene3D" id="2.60.40.10">
    <property type="entry name" value="Immunoglobulins"/>
    <property type="match status" value="1"/>
</dbReference>
<dbReference type="InterPro" id="IPR050827">
    <property type="entry name" value="CRP1_MDG1_kinase"/>
</dbReference>
<dbReference type="InterPro" id="IPR032640">
    <property type="entry name" value="AMPK1_CBM"/>
</dbReference>
<dbReference type="PANTHER" id="PTHR10343:SF84">
    <property type="entry name" value="5'-AMP-ACTIVATED PROTEIN KINASE SUBUNIT BETA-1"/>
    <property type="match status" value="1"/>
</dbReference>
<name>A0A9P5YJC6_9AGAR</name>
<dbReference type="PANTHER" id="PTHR10343">
    <property type="entry name" value="5'-AMP-ACTIVATED PROTEIN KINASE , BETA SUBUNIT"/>
    <property type="match status" value="1"/>
</dbReference>
<gene>
    <name evidence="3" type="ORF">BDZ94DRAFT_1134207</name>
</gene>
<dbReference type="Proteomes" id="UP000807353">
    <property type="component" value="Unassembled WGS sequence"/>
</dbReference>